<dbReference type="RefSeq" id="WP_323280655.1">
    <property type="nucleotide sequence ID" value="NZ_JAYGGQ010000017.1"/>
</dbReference>
<dbReference type="PANTHER" id="PTHR33154:SF33">
    <property type="entry name" value="TRANSCRIPTIONAL REPRESSOR SDPR"/>
    <property type="match status" value="1"/>
</dbReference>
<accession>A0ABU5TAP3</accession>
<dbReference type="PROSITE" id="PS50987">
    <property type="entry name" value="HTH_ARSR_2"/>
    <property type="match status" value="1"/>
</dbReference>
<evidence type="ECO:0000313" key="5">
    <source>
        <dbReference type="EMBL" id="MEA5456754.1"/>
    </source>
</evidence>
<keyword evidence="2" id="KW-0238">DNA-binding</keyword>
<dbReference type="InterPro" id="IPR036388">
    <property type="entry name" value="WH-like_DNA-bd_sf"/>
</dbReference>
<comment type="caution">
    <text evidence="5">The sequence shown here is derived from an EMBL/GenBank/DDBJ whole genome shotgun (WGS) entry which is preliminary data.</text>
</comment>
<evidence type="ECO:0000256" key="3">
    <source>
        <dbReference type="ARBA" id="ARBA00023163"/>
    </source>
</evidence>
<keyword evidence="1" id="KW-0805">Transcription regulation</keyword>
<evidence type="ECO:0000259" key="4">
    <source>
        <dbReference type="PROSITE" id="PS50987"/>
    </source>
</evidence>
<keyword evidence="3" id="KW-0804">Transcription</keyword>
<feature type="domain" description="HTH arsR-type" evidence="4">
    <location>
        <begin position="1"/>
        <end position="88"/>
    </location>
</feature>
<dbReference type="SMART" id="SM00418">
    <property type="entry name" value="HTH_ARSR"/>
    <property type="match status" value="1"/>
</dbReference>
<evidence type="ECO:0000313" key="6">
    <source>
        <dbReference type="Proteomes" id="UP001304769"/>
    </source>
</evidence>
<dbReference type="Pfam" id="PF01022">
    <property type="entry name" value="HTH_5"/>
    <property type="match status" value="1"/>
</dbReference>
<name>A0ABU5TAP3_9MICC</name>
<organism evidence="5 6">
    <name type="scientific">Sinomonas terricola</name>
    <dbReference type="NCBI Taxonomy" id="3110330"/>
    <lineage>
        <taxon>Bacteria</taxon>
        <taxon>Bacillati</taxon>
        <taxon>Actinomycetota</taxon>
        <taxon>Actinomycetes</taxon>
        <taxon>Micrococcales</taxon>
        <taxon>Micrococcaceae</taxon>
        <taxon>Sinomonas</taxon>
    </lineage>
</organism>
<dbReference type="EMBL" id="JAYGGQ010000017">
    <property type="protein sequence ID" value="MEA5456754.1"/>
    <property type="molecule type" value="Genomic_DNA"/>
</dbReference>
<dbReference type="InterPro" id="IPR036390">
    <property type="entry name" value="WH_DNA-bd_sf"/>
</dbReference>
<dbReference type="InterPro" id="IPR001845">
    <property type="entry name" value="HTH_ArsR_DNA-bd_dom"/>
</dbReference>
<reference evidence="5 6" key="1">
    <citation type="submission" date="2023-12" db="EMBL/GenBank/DDBJ databases">
        <title>Sinomonas terricola sp. nov, isolated from litchi orchard soil in Guangdong, PR China.</title>
        <authorList>
            <person name="Jiaxin W."/>
            <person name="Yang Z."/>
            <person name="Honghui Z."/>
        </authorList>
    </citation>
    <scope>NUCLEOTIDE SEQUENCE [LARGE SCALE GENOMIC DNA]</scope>
    <source>
        <strain evidence="5 6">JGH33</strain>
    </source>
</reference>
<dbReference type="CDD" id="cd00090">
    <property type="entry name" value="HTH_ARSR"/>
    <property type="match status" value="1"/>
</dbReference>
<dbReference type="InterPro" id="IPR051081">
    <property type="entry name" value="HTH_MetalResp_TranReg"/>
</dbReference>
<dbReference type="InterPro" id="IPR011991">
    <property type="entry name" value="ArsR-like_HTH"/>
</dbReference>
<dbReference type="SUPFAM" id="SSF46785">
    <property type="entry name" value="Winged helix' DNA-binding domain"/>
    <property type="match status" value="1"/>
</dbReference>
<gene>
    <name evidence="5" type="ORF">SPF06_18680</name>
</gene>
<sequence>MPVLDQNLLASPAKLHLLALLLEGMDTVGDLALTLDISPSSVYQHLAWLHGRGLVTSSVQGRRKTFALAPAVDERALRHALLNAALKGTAIRSGEAHLDHLREWASTPKAS</sequence>
<dbReference type="PANTHER" id="PTHR33154">
    <property type="entry name" value="TRANSCRIPTIONAL REGULATOR, ARSR FAMILY"/>
    <property type="match status" value="1"/>
</dbReference>
<keyword evidence="6" id="KW-1185">Reference proteome</keyword>
<dbReference type="Proteomes" id="UP001304769">
    <property type="component" value="Unassembled WGS sequence"/>
</dbReference>
<proteinExistence type="predicted"/>
<protein>
    <submittedName>
        <fullName evidence="5">Helix-turn-helix domain-containing protein</fullName>
    </submittedName>
</protein>
<evidence type="ECO:0000256" key="2">
    <source>
        <dbReference type="ARBA" id="ARBA00023125"/>
    </source>
</evidence>
<evidence type="ECO:0000256" key="1">
    <source>
        <dbReference type="ARBA" id="ARBA00023015"/>
    </source>
</evidence>
<dbReference type="Gene3D" id="1.10.10.10">
    <property type="entry name" value="Winged helix-like DNA-binding domain superfamily/Winged helix DNA-binding domain"/>
    <property type="match status" value="1"/>
</dbReference>